<evidence type="ECO:0000256" key="2">
    <source>
        <dbReference type="ARBA" id="ARBA00022741"/>
    </source>
</evidence>
<dbReference type="PANTHER" id="PTHR42939">
    <property type="entry name" value="ABC TRANSPORTER ATP-BINDING PROTEIN ALBC-RELATED"/>
    <property type="match status" value="1"/>
</dbReference>
<evidence type="ECO:0000313" key="6">
    <source>
        <dbReference type="Proteomes" id="UP000264217"/>
    </source>
</evidence>
<dbReference type="EMBL" id="QWDC01000001">
    <property type="protein sequence ID" value="RFZ95464.1"/>
    <property type="molecule type" value="Genomic_DNA"/>
</dbReference>
<dbReference type="Proteomes" id="UP000264217">
    <property type="component" value="Unassembled WGS sequence"/>
</dbReference>
<sequence>MINIQSLSKYYGRHKVLSDIDLVFNKGEVYGIVGENGAGKTTLFKCIAGLEDFEGTISYDGSTLKNVTGYLPTELFFFSKMTGQEYLQLLSNARNLTNTDFKSSNIFDLPLSEYAENYSTGMKKKLALTGLLIQKNEVFILDEPFNGVDIHSNLIIKEIIAKLKQLGKIVIMSSHIFSTLNDSCDHLHYLKNGHIKASVAKGGFEQIEEEMKGESVGSRLIDLLNLD</sequence>
<dbReference type="InterPro" id="IPR003593">
    <property type="entry name" value="AAA+_ATPase"/>
</dbReference>
<dbReference type="PANTHER" id="PTHR42939:SF1">
    <property type="entry name" value="ABC TRANSPORTER ATP-BINDING PROTEIN ALBC-RELATED"/>
    <property type="match status" value="1"/>
</dbReference>
<dbReference type="Pfam" id="PF00005">
    <property type="entry name" value="ABC_tran"/>
    <property type="match status" value="1"/>
</dbReference>
<keyword evidence="2" id="KW-0547">Nucleotide-binding</keyword>
<dbReference type="PROSITE" id="PS50893">
    <property type="entry name" value="ABC_TRANSPORTER_2"/>
    <property type="match status" value="1"/>
</dbReference>
<dbReference type="SUPFAM" id="SSF52540">
    <property type="entry name" value="P-loop containing nucleoside triphosphate hydrolases"/>
    <property type="match status" value="1"/>
</dbReference>
<keyword evidence="1" id="KW-0813">Transport</keyword>
<dbReference type="InterPro" id="IPR027417">
    <property type="entry name" value="P-loop_NTPase"/>
</dbReference>
<protein>
    <submittedName>
        <fullName evidence="5">ATP-binding cassette domain-containing protein</fullName>
    </submittedName>
</protein>
<organism evidence="5 6">
    <name type="scientific">Mucilaginibacter conchicola</name>
    <dbReference type="NCBI Taxonomy" id="2303333"/>
    <lineage>
        <taxon>Bacteria</taxon>
        <taxon>Pseudomonadati</taxon>
        <taxon>Bacteroidota</taxon>
        <taxon>Sphingobacteriia</taxon>
        <taxon>Sphingobacteriales</taxon>
        <taxon>Sphingobacteriaceae</taxon>
        <taxon>Mucilaginibacter</taxon>
    </lineage>
</organism>
<name>A0A372P015_9SPHI</name>
<reference evidence="5 6" key="1">
    <citation type="submission" date="2018-08" db="EMBL/GenBank/DDBJ databases">
        <title>Mucilaginibacter sp. MYSH2.</title>
        <authorList>
            <person name="Seo T."/>
        </authorList>
    </citation>
    <scope>NUCLEOTIDE SEQUENCE [LARGE SCALE GENOMIC DNA]</scope>
    <source>
        <strain evidence="5 6">MYSH2</strain>
    </source>
</reference>
<dbReference type="GO" id="GO:0005524">
    <property type="term" value="F:ATP binding"/>
    <property type="evidence" value="ECO:0007669"/>
    <property type="project" value="UniProtKB-KW"/>
</dbReference>
<keyword evidence="6" id="KW-1185">Reference proteome</keyword>
<evidence type="ECO:0000256" key="1">
    <source>
        <dbReference type="ARBA" id="ARBA00022448"/>
    </source>
</evidence>
<gene>
    <name evidence="5" type="ORF">D0C36_08055</name>
</gene>
<dbReference type="CDD" id="cd03230">
    <property type="entry name" value="ABC_DR_subfamily_A"/>
    <property type="match status" value="1"/>
</dbReference>
<evidence type="ECO:0000259" key="4">
    <source>
        <dbReference type="PROSITE" id="PS50893"/>
    </source>
</evidence>
<dbReference type="SMART" id="SM00382">
    <property type="entry name" value="AAA"/>
    <property type="match status" value="1"/>
</dbReference>
<feature type="domain" description="ABC transporter" evidence="4">
    <location>
        <begin position="2"/>
        <end position="220"/>
    </location>
</feature>
<accession>A0A372P015</accession>
<proteinExistence type="predicted"/>
<dbReference type="GO" id="GO:0016887">
    <property type="term" value="F:ATP hydrolysis activity"/>
    <property type="evidence" value="ECO:0007669"/>
    <property type="project" value="InterPro"/>
</dbReference>
<dbReference type="RefSeq" id="WP_117391027.1">
    <property type="nucleotide sequence ID" value="NZ_QWDC01000001.1"/>
</dbReference>
<dbReference type="InterPro" id="IPR003439">
    <property type="entry name" value="ABC_transporter-like_ATP-bd"/>
</dbReference>
<comment type="caution">
    <text evidence="5">The sequence shown here is derived from an EMBL/GenBank/DDBJ whole genome shotgun (WGS) entry which is preliminary data.</text>
</comment>
<dbReference type="OrthoDB" id="9785229at2"/>
<evidence type="ECO:0000256" key="3">
    <source>
        <dbReference type="ARBA" id="ARBA00022840"/>
    </source>
</evidence>
<dbReference type="InterPro" id="IPR051782">
    <property type="entry name" value="ABC_Transporter_VariousFunc"/>
</dbReference>
<dbReference type="AlphaFoldDB" id="A0A372P015"/>
<dbReference type="Gene3D" id="3.40.50.300">
    <property type="entry name" value="P-loop containing nucleotide triphosphate hydrolases"/>
    <property type="match status" value="1"/>
</dbReference>
<keyword evidence="3 5" id="KW-0067">ATP-binding</keyword>
<evidence type="ECO:0000313" key="5">
    <source>
        <dbReference type="EMBL" id="RFZ95464.1"/>
    </source>
</evidence>